<organism evidence="1 2">
    <name type="scientific">Lactococcus phage SK1</name>
    <name type="common">Lactococcus lactis bacteriophage SK1</name>
    <dbReference type="NCBI Taxonomy" id="2905675"/>
    <lineage>
        <taxon>Viruses</taxon>
        <taxon>Duplodnaviria</taxon>
        <taxon>Heunggongvirae</taxon>
        <taxon>Uroviricota</taxon>
        <taxon>Caudoviricetes</taxon>
        <taxon>Skunavirus</taxon>
        <taxon>Skunavirus sk1</taxon>
    </lineage>
</organism>
<name>O21912_BPLSK</name>
<organismHost>
    <name type="scientific">Lactococcus lactis</name>
    <dbReference type="NCBI Taxonomy" id="1358"/>
</organismHost>
<accession>O21912</accession>
<dbReference type="RefSeq" id="NP_044990.1">
    <property type="nucleotide sequence ID" value="NC_001835.1"/>
</dbReference>
<protein>
    <submittedName>
        <fullName evidence="1">Putative DNA polymerase subunit</fullName>
    </submittedName>
</protein>
<dbReference type="GeneID" id="1261282"/>
<evidence type="ECO:0000313" key="1">
    <source>
        <dbReference type="EMBL" id="AAB70060.1"/>
    </source>
</evidence>
<keyword evidence="2" id="KW-1185">Reference proteome</keyword>
<dbReference type="Proteomes" id="UP000000839">
    <property type="component" value="Segment"/>
</dbReference>
<sequence>MTSLFDKVSTAKELKESDDFAGGLLWNVQDILPKGSLGLITGSERV</sequence>
<dbReference type="EMBL" id="AF011378">
    <property type="protein sequence ID" value="AAB70060.1"/>
    <property type="molecule type" value="Genomic_DNA"/>
</dbReference>
<dbReference type="KEGG" id="vg:1261282"/>
<reference evidence="1 2" key="1">
    <citation type="journal article" date="1997" name="Mol. Microbiol.">
        <title>Analysis of the DNA sequence, gene expression, origin of replication and modular structure of the Lactococcus lactis lytic bacteriophage sk1.</title>
        <authorList>
            <person name="Chandry P.S."/>
            <person name="Moore S.C."/>
            <person name="Boyce J.D."/>
            <person name="Davidson B.E."/>
            <person name="Hillier A.J."/>
        </authorList>
    </citation>
    <scope>NUCLEOTIDE SEQUENCE</scope>
</reference>
<proteinExistence type="predicted"/>
<evidence type="ECO:0000313" key="2">
    <source>
        <dbReference type="Proteomes" id="UP000000839"/>
    </source>
</evidence>